<organism evidence="1">
    <name type="scientific">marine sediment metagenome</name>
    <dbReference type="NCBI Taxonomy" id="412755"/>
    <lineage>
        <taxon>unclassified sequences</taxon>
        <taxon>metagenomes</taxon>
        <taxon>ecological metagenomes</taxon>
    </lineage>
</organism>
<evidence type="ECO:0000313" key="1">
    <source>
        <dbReference type="EMBL" id="KKL70564.1"/>
    </source>
</evidence>
<dbReference type="Pfam" id="PF00805">
    <property type="entry name" value="Pentapeptide"/>
    <property type="match status" value="1"/>
</dbReference>
<gene>
    <name evidence="1" type="ORF">LCGC14_2103630</name>
</gene>
<proteinExistence type="predicted"/>
<sequence>MTKTKIQIKTYWGSVLFEYSKKDNTLKQTLEKAVSEGANLTGANLTGANLRDANLTGANLKKIQATTQIIPETGSFEAWKKGENDHLIKLEIPAKAKRHNYIGGRKCRAEFAKVLDIRNSKGHKIKECRNGPHGIKTTYLVGEIVKPDKYDPDPLTECSNGIHFFISKQEAKDW</sequence>
<dbReference type="SUPFAM" id="SSF141571">
    <property type="entry name" value="Pentapeptide repeat-like"/>
    <property type="match status" value="1"/>
</dbReference>
<dbReference type="EMBL" id="LAZR01025860">
    <property type="protein sequence ID" value="KKL70564.1"/>
    <property type="molecule type" value="Genomic_DNA"/>
</dbReference>
<dbReference type="AlphaFoldDB" id="A0A0F9E9B0"/>
<evidence type="ECO:0008006" key="2">
    <source>
        <dbReference type="Google" id="ProtNLM"/>
    </source>
</evidence>
<comment type="caution">
    <text evidence="1">The sequence shown here is derived from an EMBL/GenBank/DDBJ whole genome shotgun (WGS) entry which is preliminary data.</text>
</comment>
<name>A0A0F9E9B0_9ZZZZ</name>
<dbReference type="InterPro" id="IPR001646">
    <property type="entry name" value="5peptide_repeat"/>
</dbReference>
<dbReference type="Pfam" id="PF19062">
    <property type="entry name" value="DUF5758"/>
    <property type="match status" value="1"/>
</dbReference>
<accession>A0A0F9E9B0</accession>
<protein>
    <recommendedName>
        <fullName evidence="2">Pentapeptide repeat protein</fullName>
    </recommendedName>
</protein>
<reference evidence="1" key="1">
    <citation type="journal article" date="2015" name="Nature">
        <title>Complex archaea that bridge the gap between prokaryotes and eukaryotes.</title>
        <authorList>
            <person name="Spang A."/>
            <person name="Saw J.H."/>
            <person name="Jorgensen S.L."/>
            <person name="Zaremba-Niedzwiedzka K."/>
            <person name="Martijn J."/>
            <person name="Lind A.E."/>
            <person name="van Eijk R."/>
            <person name="Schleper C."/>
            <person name="Guy L."/>
            <person name="Ettema T.J."/>
        </authorList>
    </citation>
    <scope>NUCLEOTIDE SEQUENCE</scope>
</reference>
<dbReference type="Gene3D" id="2.160.20.80">
    <property type="entry name" value="E3 ubiquitin-protein ligase SopA"/>
    <property type="match status" value="1"/>
</dbReference>
<dbReference type="InterPro" id="IPR043919">
    <property type="entry name" value="DUF5758"/>
</dbReference>